<feature type="transmembrane region" description="Helical" evidence="11">
    <location>
        <begin position="46"/>
        <end position="69"/>
    </location>
</feature>
<evidence type="ECO:0000256" key="3">
    <source>
        <dbReference type="ARBA" id="ARBA00022448"/>
    </source>
</evidence>
<keyword evidence="9" id="KW-0739">Sodium transport</keyword>
<comment type="caution">
    <text evidence="12">The sequence shown here is derived from an EMBL/GenBank/DDBJ whole genome shotgun (WGS) entry which is preliminary data.</text>
</comment>
<dbReference type="GO" id="GO:0015293">
    <property type="term" value="F:symporter activity"/>
    <property type="evidence" value="ECO:0007669"/>
    <property type="project" value="UniProtKB-KW"/>
</dbReference>
<feature type="transmembrane region" description="Helical" evidence="11">
    <location>
        <begin position="544"/>
        <end position="564"/>
    </location>
</feature>
<feature type="transmembrane region" description="Helical" evidence="11">
    <location>
        <begin position="399"/>
        <end position="427"/>
    </location>
</feature>
<proteinExistence type="inferred from homology"/>
<dbReference type="PANTHER" id="PTHR48086:SF5">
    <property type="entry name" value="NA(+):SOLUTE SYMPORTER (SSF FAMILY)"/>
    <property type="match status" value="1"/>
</dbReference>
<evidence type="ECO:0000313" key="12">
    <source>
        <dbReference type="EMBL" id="TCL21902.1"/>
    </source>
</evidence>
<evidence type="ECO:0000313" key="13">
    <source>
        <dbReference type="Proteomes" id="UP000295169"/>
    </source>
</evidence>
<dbReference type="GO" id="GO:0005886">
    <property type="term" value="C:plasma membrane"/>
    <property type="evidence" value="ECO:0007669"/>
    <property type="project" value="TreeGrafter"/>
</dbReference>
<name>A0A4V2Q601_9GAMM</name>
<evidence type="ECO:0000256" key="9">
    <source>
        <dbReference type="ARBA" id="ARBA00023201"/>
    </source>
</evidence>
<protein>
    <submittedName>
        <fullName evidence="12">Cation/acetate symporter</fullName>
    </submittedName>
</protein>
<dbReference type="InterPro" id="IPR001734">
    <property type="entry name" value="Na/solute_symporter"/>
</dbReference>
<comment type="similarity">
    <text evidence="2 10">Belongs to the sodium:solute symporter (SSF) (TC 2.A.21) family.</text>
</comment>
<organism evidence="12 13">
    <name type="scientific">Azotobacter chroococcum</name>
    <dbReference type="NCBI Taxonomy" id="353"/>
    <lineage>
        <taxon>Bacteria</taxon>
        <taxon>Pseudomonadati</taxon>
        <taxon>Pseudomonadota</taxon>
        <taxon>Gammaproteobacteria</taxon>
        <taxon>Pseudomonadales</taxon>
        <taxon>Pseudomonadaceae</taxon>
        <taxon>Azotobacter</taxon>
    </lineage>
</organism>
<evidence type="ECO:0000256" key="11">
    <source>
        <dbReference type="SAM" id="Phobius"/>
    </source>
</evidence>
<feature type="transmembrane region" description="Helical" evidence="11">
    <location>
        <begin position="281"/>
        <end position="302"/>
    </location>
</feature>
<feature type="transmembrane region" description="Helical" evidence="11">
    <location>
        <begin position="472"/>
        <end position="495"/>
    </location>
</feature>
<keyword evidence="9" id="KW-0406">Ion transport</keyword>
<dbReference type="EMBL" id="SMMU01000037">
    <property type="protein sequence ID" value="TCL21902.1"/>
    <property type="molecule type" value="Genomic_DNA"/>
</dbReference>
<dbReference type="GO" id="GO:0006814">
    <property type="term" value="P:sodium ion transport"/>
    <property type="evidence" value="ECO:0007669"/>
    <property type="project" value="UniProtKB-KW"/>
</dbReference>
<dbReference type="GO" id="GO:0046942">
    <property type="term" value="P:carboxylic acid transport"/>
    <property type="evidence" value="ECO:0007669"/>
    <property type="project" value="UniProtKB-ARBA"/>
</dbReference>
<evidence type="ECO:0000256" key="7">
    <source>
        <dbReference type="ARBA" id="ARBA00022989"/>
    </source>
</evidence>
<feature type="transmembrane region" description="Helical" evidence="11">
    <location>
        <begin position="6"/>
        <end position="25"/>
    </location>
</feature>
<keyword evidence="4" id="KW-1003">Cell membrane</keyword>
<feature type="transmembrane region" description="Helical" evidence="11">
    <location>
        <begin position="179"/>
        <end position="200"/>
    </location>
</feature>
<dbReference type="PANTHER" id="PTHR48086">
    <property type="entry name" value="SODIUM/PROLINE SYMPORTER-RELATED"/>
    <property type="match status" value="1"/>
</dbReference>
<reference evidence="12 13" key="1">
    <citation type="submission" date="2019-03" db="EMBL/GenBank/DDBJ databases">
        <title>Genomic Encyclopedia of Type Strains, Phase IV (KMG-IV): sequencing the most valuable type-strain genomes for metagenomic binning, comparative biology and taxonomic classification.</title>
        <authorList>
            <person name="Goeker M."/>
        </authorList>
    </citation>
    <scope>NUCLEOTIDE SEQUENCE [LARGE SCALE GENOMIC DNA]</scope>
    <source>
        <strain evidence="12 13">DSM 2286</strain>
    </source>
</reference>
<dbReference type="Proteomes" id="UP000295169">
    <property type="component" value="Unassembled WGS sequence"/>
</dbReference>
<dbReference type="PROSITE" id="PS00457">
    <property type="entry name" value="NA_SOLUT_SYMP_2"/>
    <property type="match status" value="1"/>
</dbReference>
<evidence type="ECO:0000256" key="8">
    <source>
        <dbReference type="ARBA" id="ARBA00023136"/>
    </source>
</evidence>
<evidence type="ECO:0000256" key="1">
    <source>
        <dbReference type="ARBA" id="ARBA00004141"/>
    </source>
</evidence>
<evidence type="ECO:0000256" key="4">
    <source>
        <dbReference type="ARBA" id="ARBA00022475"/>
    </source>
</evidence>
<feature type="transmembrane region" description="Helical" evidence="11">
    <location>
        <begin position="116"/>
        <end position="134"/>
    </location>
</feature>
<evidence type="ECO:0000256" key="2">
    <source>
        <dbReference type="ARBA" id="ARBA00006434"/>
    </source>
</evidence>
<feature type="transmembrane region" description="Helical" evidence="11">
    <location>
        <begin position="75"/>
        <end position="95"/>
    </location>
</feature>
<dbReference type="Pfam" id="PF00474">
    <property type="entry name" value="SSF"/>
    <property type="match status" value="2"/>
</dbReference>
<dbReference type="RefSeq" id="WP_131299617.1">
    <property type="nucleotide sequence ID" value="NZ_JBHLST010000106.1"/>
</dbReference>
<accession>A0A4V2Q601</accession>
<keyword evidence="6" id="KW-0769">Symport</keyword>
<keyword evidence="7 11" id="KW-1133">Transmembrane helix</keyword>
<evidence type="ECO:0000256" key="5">
    <source>
        <dbReference type="ARBA" id="ARBA00022692"/>
    </source>
</evidence>
<dbReference type="InterPro" id="IPR050277">
    <property type="entry name" value="Sodium:Solute_Symporter"/>
</dbReference>
<keyword evidence="8 11" id="KW-0472">Membrane</keyword>
<dbReference type="PROSITE" id="PS50283">
    <property type="entry name" value="NA_SOLUT_SYMP_3"/>
    <property type="match status" value="1"/>
</dbReference>
<dbReference type="AlphaFoldDB" id="A0A4V2Q601"/>
<dbReference type="InterPro" id="IPR038377">
    <property type="entry name" value="Na/Glc_symporter_sf"/>
</dbReference>
<gene>
    <name evidence="12" type="ORF">EV691_13713</name>
</gene>
<feature type="transmembrane region" description="Helical" evidence="11">
    <location>
        <begin position="247"/>
        <end position="269"/>
    </location>
</feature>
<keyword evidence="5 11" id="KW-0812">Transmembrane</keyword>
<dbReference type="Gene3D" id="1.20.1730.10">
    <property type="entry name" value="Sodium/glucose cotransporter"/>
    <property type="match status" value="1"/>
</dbReference>
<sequence>MDTQTLIYLIVGATFALYIGIALYTRAGSTSEYYVASKGVHPVLNGMATGADWMSAASFISMAGIISFVGLDGSVYLMGWTGGYVLLAMCLAPYLRKFGKFTVPDFIGARYYSSTARLVAVICVIFISFTYVAGQMRGVGIVFSRYLEVDINIGVIIGMAIVFFYSVLGGMKGITYTQVAQYCVMMFAYMVPAIFLSMMLTGNPIPQLGFGSTVLGSDTYLLDKLNGLGTELGFNIYTDGTKSTIDVFFITMALMVGTAGLPHVIVRFFTTPTVRDARKSAAWALLFIAILYTTAPAVAAFARTNLLTSIPNVSYSEVPGWFKNWENAGLVAWLDKNDDGKIQYGPGAPFAGAPTFDKTPGEHGERLVTNAPTPAATELYVDRDIMVLANPEIANLPGWVIALIAAGGLAAALSTAAGLLLVISTSISHDLLKSTLMPNIGEKQELLAARIAAGVAVVVAGIFGIYPPAFVAQVVAFAFGLAAASFFPAIVLGIFSKRANKQGAIAGMIVGLAFTFAYIVYFKFINPSLDTAEHWWFGISPEGIGTLGMIFNVVVTYAVSMITAPPPAQIQELIEDIRIPRGAGAAIAH</sequence>
<dbReference type="InterPro" id="IPR019899">
    <property type="entry name" value="Na/solute_symporter_VC_2705"/>
</dbReference>
<keyword evidence="3" id="KW-0813">Transport</keyword>
<evidence type="ECO:0000256" key="10">
    <source>
        <dbReference type="RuleBase" id="RU362091"/>
    </source>
</evidence>
<feature type="transmembrane region" description="Helical" evidence="11">
    <location>
        <begin position="504"/>
        <end position="524"/>
    </location>
</feature>
<dbReference type="NCBIfam" id="TIGR03648">
    <property type="entry name" value="Na_symport_lg"/>
    <property type="match status" value="1"/>
</dbReference>
<feature type="transmembrane region" description="Helical" evidence="11">
    <location>
        <begin position="447"/>
        <end position="466"/>
    </location>
</feature>
<feature type="transmembrane region" description="Helical" evidence="11">
    <location>
        <begin position="146"/>
        <end position="167"/>
    </location>
</feature>
<evidence type="ECO:0000256" key="6">
    <source>
        <dbReference type="ARBA" id="ARBA00022847"/>
    </source>
</evidence>
<comment type="subcellular location">
    <subcellularLocation>
        <location evidence="1">Membrane</location>
        <topology evidence="1">Multi-pass membrane protein</topology>
    </subcellularLocation>
</comment>
<keyword evidence="9" id="KW-0915">Sodium</keyword>
<dbReference type="InterPro" id="IPR018212">
    <property type="entry name" value="Na/solute_symporter_CS"/>
</dbReference>
<dbReference type="CDD" id="cd11480">
    <property type="entry name" value="SLC5sbd_u4"/>
    <property type="match status" value="1"/>
</dbReference>